<name>A0A8J7LRR1_9RHOB</name>
<evidence type="ECO:0000313" key="2">
    <source>
        <dbReference type="Proteomes" id="UP000619079"/>
    </source>
</evidence>
<dbReference type="Proteomes" id="UP000619079">
    <property type="component" value="Unassembled WGS sequence"/>
</dbReference>
<reference evidence="1" key="1">
    <citation type="submission" date="2020-12" db="EMBL/GenBank/DDBJ databases">
        <title>Sedimentitalea sp. nov., isolated from sand in Incheon.</title>
        <authorList>
            <person name="Kim W."/>
        </authorList>
    </citation>
    <scope>NUCLEOTIDE SEQUENCE</scope>
    <source>
        <strain evidence="1">CAU 1593</strain>
    </source>
</reference>
<dbReference type="InterPro" id="IPR023214">
    <property type="entry name" value="HAD_sf"/>
</dbReference>
<protein>
    <submittedName>
        <fullName evidence="1">Haloacid dehalogenase-like hydrolase</fullName>
    </submittedName>
</protein>
<dbReference type="GO" id="GO:0016787">
    <property type="term" value="F:hydrolase activity"/>
    <property type="evidence" value="ECO:0007669"/>
    <property type="project" value="UniProtKB-KW"/>
</dbReference>
<dbReference type="InterPro" id="IPR036412">
    <property type="entry name" value="HAD-like_sf"/>
</dbReference>
<keyword evidence="1" id="KW-0378">Hydrolase</keyword>
<gene>
    <name evidence="1" type="ORF">JF290_06260</name>
</gene>
<dbReference type="AlphaFoldDB" id="A0A8J7LRR1"/>
<organism evidence="1 2">
    <name type="scientific">Sedimentitalea arenosa</name>
    <dbReference type="NCBI Taxonomy" id="2798803"/>
    <lineage>
        <taxon>Bacteria</taxon>
        <taxon>Pseudomonadati</taxon>
        <taxon>Pseudomonadota</taxon>
        <taxon>Alphaproteobacteria</taxon>
        <taxon>Rhodobacterales</taxon>
        <taxon>Paracoccaceae</taxon>
        <taxon>Sedimentitalea</taxon>
    </lineage>
</organism>
<sequence length="316" mass="34530">MVAALVASTALADPLPSWTDTDAKTRITEFVSSVTDPDSDSYVTPADRIAVFDNDGTLWAEQPAYFQIYYAMDRIARLSEADPSILTSDPLKAAAKGDLAGVMAGGEKGLLEVITVSHSGISVDDFITDVRDWLDRATHPQTGMAYDAMIYQPMLELLGYLRDEEFATYIVSGGGVHFIRAFAEEAYNIPPQQVIGSASKTSYQLVDGVPTVLKEPQIAFIDDKAGKPVGIDNKIGKRPIFVGGNSDGDFEMLEWATAGEGPRFGLIVHHTDGEREFAYDRDSSVGKLVRGLDEGPERGWLIVDMAEDWETIWPAR</sequence>
<dbReference type="Gene3D" id="3.40.50.1000">
    <property type="entry name" value="HAD superfamily/HAD-like"/>
    <property type="match status" value="1"/>
</dbReference>
<dbReference type="Pfam" id="PF12710">
    <property type="entry name" value="HAD"/>
    <property type="match status" value="1"/>
</dbReference>
<dbReference type="SUPFAM" id="SSF56784">
    <property type="entry name" value="HAD-like"/>
    <property type="match status" value="1"/>
</dbReference>
<comment type="caution">
    <text evidence="1">The sequence shown here is derived from an EMBL/GenBank/DDBJ whole genome shotgun (WGS) entry which is preliminary data.</text>
</comment>
<accession>A0A8J7LRR1</accession>
<proteinExistence type="predicted"/>
<keyword evidence="2" id="KW-1185">Reference proteome</keyword>
<dbReference type="EMBL" id="JAELVR010000003">
    <property type="protein sequence ID" value="MBJ6371124.1"/>
    <property type="molecule type" value="Genomic_DNA"/>
</dbReference>
<evidence type="ECO:0000313" key="1">
    <source>
        <dbReference type="EMBL" id="MBJ6371124.1"/>
    </source>
</evidence>